<feature type="region of interest" description="Disordered" evidence="1">
    <location>
        <begin position="96"/>
        <end position="124"/>
    </location>
</feature>
<dbReference type="Gramene" id="KQJ98108">
    <property type="protein sequence ID" value="KQJ98108"/>
    <property type="gene ID" value="BRADI_3g34945v3"/>
</dbReference>
<evidence type="ECO:0000313" key="2">
    <source>
        <dbReference type="EMBL" id="KQJ98108.1"/>
    </source>
</evidence>
<name>A0A0Q3FJ46_BRADI</name>
<dbReference type="EnsemblPlants" id="KQJ98108">
    <property type="protein sequence ID" value="KQJ98108"/>
    <property type="gene ID" value="BRADI_3g34945v3"/>
</dbReference>
<feature type="region of interest" description="Disordered" evidence="1">
    <location>
        <begin position="31"/>
        <end position="60"/>
    </location>
</feature>
<reference evidence="2 3" key="1">
    <citation type="journal article" date="2010" name="Nature">
        <title>Genome sequencing and analysis of the model grass Brachypodium distachyon.</title>
        <authorList>
            <consortium name="International Brachypodium Initiative"/>
        </authorList>
    </citation>
    <scope>NUCLEOTIDE SEQUENCE [LARGE SCALE GENOMIC DNA]</scope>
    <source>
        <strain evidence="2">Bd21</strain>
        <strain evidence="3">cv. Bd21</strain>
    </source>
</reference>
<proteinExistence type="predicted"/>
<evidence type="ECO:0000313" key="4">
    <source>
        <dbReference type="Proteomes" id="UP000008810"/>
    </source>
</evidence>
<protein>
    <submittedName>
        <fullName evidence="2 3">Uncharacterized protein</fullName>
    </submittedName>
</protein>
<organism evidence="2">
    <name type="scientific">Brachypodium distachyon</name>
    <name type="common">Purple false brome</name>
    <name type="synonym">Trachynia distachya</name>
    <dbReference type="NCBI Taxonomy" id="15368"/>
    <lineage>
        <taxon>Eukaryota</taxon>
        <taxon>Viridiplantae</taxon>
        <taxon>Streptophyta</taxon>
        <taxon>Embryophyta</taxon>
        <taxon>Tracheophyta</taxon>
        <taxon>Spermatophyta</taxon>
        <taxon>Magnoliopsida</taxon>
        <taxon>Liliopsida</taxon>
        <taxon>Poales</taxon>
        <taxon>Poaceae</taxon>
        <taxon>BOP clade</taxon>
        <taxon>Pooideae</taxon>
        <taxon>Stipodae</taxon>
        <taxon>Brachypodieae</taxon>
        <taxon>Brachypodium</taxon>
    </lineage>
</organism>
<feature type="compositionally biased region" description="Pro residues" evidence="1">
    <location>
        <begin position="111"/>
        <end position="124"/>
    </location>
</feature>
<reference evidence="2" key="2">
    <citation type="submission" date="2017-06" db="EMBL/GenBank/DDBJ databases">
        <title>WGS assembly of Brachypodium distachyon.</title>
        <authorList>
            <consortium name="The International Brachypodium Initiative"/>
            <person name="Lucas S."/>
            <person name="Harmon-Smith M."/>
            <person name="Lail K."/>
            <person name="Tice H."/>
            <person name="Grimwood J."/>
            <person name="Bruce D."/>
            <person name="Barry K."/>
            <person name="Shu S."/>
            <person name="Lindquist E."/>
            <person name="Wang M."/>
            <person name="Pitluck S."/>
            <person name="Vogel J.P."/>
            <person name="Garvin D.F."/>
            <person name="Mockler T.C."/>
            <person name="Schmutz J."/>
            <person name="Rokhsar D."/>
            <person name="Bevan M.W."/>
        </authorList>
    </citation>
    <scope>NUCLEOTIDE SEQUENCE</scope>
    <source>
        <strain evidence="2">Bd21</strain>
    </source>
</reference>
<reference evidence="3" key="3">
    <citation type="submission" date="2018-08" db="UniProtKB">
        <authorList>
            <consortium name="EnsemblPlants"/>
        </authorList>
    </citation>
    <scope>IDENTIFICATION</scope>
    <source>
        <strain evidence="3">cv. Bd21</strain>
    </source>
</reference>
<evidence type="ECO:0000256" key="1">
    <source>
        <dbReference type="SAM" id="MobiDB-lite"/>
    </source>
</evidence>
<dbReference type="KEGG" id="bdi:106866470"/>
<dbReference type="AlphaFoldDB" id="A0A0Q3FJ46"/>
<evidence type="ECO:0000313" key="3">
    <source>
        <dbReference type="EnsemblPlants" id="KQJ98108"/>
    </source>
</evidence>
<dbReference type="Proteomes" id="UP000008810">
    <property type="component" value="Chromosome 3"/>
</dbReference>
<keyword evidence="4" id="KW-1185">Reference proteome</keyword>
<accession>A0A0Q3FJ46</accession>
<dbReference type="EMBL" id="CM000882">
    <property type="protein sequence ID" value="KQJ98108.1"/>
    <property type="molecule type" value="Genomic_DNA"/>
</dbReference>
<dbReference type="GeneID" id="106866470"/>
<dbReference type="RefSeq" id="XP_014756214.1">
    <property type="nucleotide sequence ID" value="XM_014900728.2"/>
</dbReference>
<gene>
    <name evidence="3" type="primary">LOC106866470</name>
    <name evidence="2" type="ORF">BRADI_3g34945v3</name>
</gene>
<sequence length="124" mass="13609">MALMTFLGKFRQMPAMCHERLADGLGAVHEAERDRNAKKKTSAMGTAARTARPAPPPLSYIPRVPLQDSRAVGIIMAVYILRRDFNQQRGGWAEINGSGEQIGERILSSARPPPPPLPPPTERP</sequence>